<organism evidence="1 2">
    <name type="scientific">Stieleria neptunia</name>
    <dbReference type="NCBI Taxonomy" id="2527979"/>
    <lineage>
        <taxon>Bacteria</taxon>
        <taxon>Pseudomonadati</taxon>
        <taxon>Planctomycetota</taxon>
        <taxon>Planctomycetia</taxon>
        <taxon>Pirellulales</taxon>
        <taxon>Pirellulaceae</taxon>
        <taxon>Stieleria</taxon>
    </lineage>
</organism>
<accession>A0A518HWD6</accession>
<protein>
    <submittedName>
        <fullName evidence="1">Uncharacterized protein</fullName>
    </submittedName>
</protein>
<evidence type="ECO:0000313" key="1">
    <source>
        <dbReference type="EMBL" id="QDV45169.1"/>
    </source>
</evidence>
<dbReference type="AlphaFoldDB" id="A0A518HWD6"/>
<gene>
    <name evidence="1" type="ORF">Enr13x_50430</name>
</gene>
<dbReference type="InterPro" id="IPR011250">
    <property type="entry name" value="OMP/PagP_B-barrel"/>
</dbReference>
<proteinExistence type="predicted"/>
<reference evidence="1 2" key="1">
    <citation type="submission" date="2019-03" db="EMBL/GenBank/DDBJ databases">
        <title>Deep-cultivation of Planctomycetes and their phenomic and genomic characterization uncovers novel biology.</title>
        <authorList>
            <person name="Wiegand S."/>
            <person name="Jogler M."/>
            <person name="Boedeker C."/>
            <person name="Pinto D."/>
            <person name="Vollmers J."/>
            <person name="Rivas-Marin E."/>
            <person name="Kohn T."/>
            <person name="Peeters S.H."/>
            <person name="Heuer A."/>
            <person name="Rast P."/>
            <person name="Oberbeckmann S."/>
            <person name="Bunk B."/>
            <person name="Jeske O."/>
            <person name="Meyerdierks A."/>
            <person name="Storesund J.E."/>
            <person name="Kallscheuer N."/>
            <person name="Luecker S."/>
            <person name="Lage O.M."/>
            <person name="Pohl T."/>
            <person name="Merkel B.J."/>
            <person name="Hornburger P."/>
            <person name="Mueller R.-W."/>
            <person name="Bruemmer F."/>
            <person name="Labrenz M."/>
            <person name="Spormann A.M."/>
            <person name="Op den Camp H."/>
            <person name="Overmann J."/>
            <person name="Amann R."/>
            <person name="Jetten M.S.M."/>
            <person name="Mascher T."/>
            <person name="Medema M.H."/>
            <person name="Devos D.P."/>
            <person name="Kaster A.-K."/>
            <person name="Ovreas L."/>
            <person name="Rohde M."/>
            <person name="Galperin M.Y."/>
            <person name="Jogler C."/>
        </authorList>
    </citation>
    <scope>NUCLEOTIDE SEQUENCE [LARGE SCALE GENOMIC DNA]</scope>
    <source>
        <strain evidence="1 2">Enr13</strain>
    </source>
</reference>
<dbReference type="RefSeq" id="WP_145389376.1">
    <property type="nucleotide sequence ID" value="NZ_CP037423.1"/>
</dbReference>
<sequence length="440" mass="47004">MNIPLIHSVIRRHAARVLAFAAAAMIAGSGCVAWAQTGLVGALGGAPQSASTGAAMFGPETKVVSAADVRTAADVSPRGLAPGSISQAIATHSGPAGSVNAGRVAQVGFGCQSCQQGSCNGSCNGYGMSGYGGQSMACGIPCDPYYYVIVEAMYMERNGEDGFSLTRNARMDDFGFEWVPRITLGTLPNCVNGYEFTFVGPTEWNRNLRVVDTNIPGNIDSNLFDGDGPATVANPHPQNFDGTFLDPFENANLQTQYYNSEYWSAELNKTLVGWDVAKALFGGRVIRVEEDYGYASRKDVFGSNSDLTASTQNTMAGLQLGLDLLYPVTQHVYTDVRLRGGVYYNFADSDVRLRNQGVTVLSNSRDDDDFSGVFDIGLGLRYQLGEMLSIRGGGELLYITNTALVPGQVKANVTNALGTRIDMNDGLLFYGGSFGVELRF</sequence>
<dbReference type="KEGG" id="snep:Enr13x_50430"/>
<dbReference type="Proteomes" id="UP000319004">
    <property type="component" value="Chromosome"/>
</dbReference>
<keyword evidence="2" id="KW-1185">Reference proteome</keyword>
<name>A0A518HWD6_9BACT</name>
<evidence type="ECO:0000313" key="2">
    <source>
        <dbReference type="Proteomes" id="UP000319004"/>
    </source>
</evidence>
<dbReference type="EMBL" id="CP037423">
    <property type="protein sequence ID" value="QDV45169.1"/>
    <property type="molecule type" value="Genomic_DNA"/>
</dbReference>
<dbReference type="SUPFAM" id="SSF56925">
    <property type="entry name" value="OMPA-like"/>
    <property type="match status" value="1"/>
</dbReference>
<dbReference type="OrthoDB" id="264439at2"/>